<organism evidence="2 3">
    <name type="scientific">Nephila pilipes</name>
    <name type="common">Giant wood spider</name>
    <name type="synonym">Nephila maculata</name>
    <dbReference type="NCBI Taxonomy" id="299642"/>
    <lineage>
        <taxon>Eukaryota</taxon>
        <taxon>Metazoa</taxon>
        <taxon>Ecdysozoa</taxon>
        <taxon>Arthropoda</taxon>
        <taxon>Chelicerata</taxon>
        <taxon>Arachnida</taxon>
        <taxon>Araneae</taxon>
        <taxon>Araneomorphae</taxon>
        <taxon>Entelegynae</taxon>
        <taxon>Araneoidea</taxon>
        <taxon>Nephilidae</taxon>
        <taxon>Nephila</taxon>
    </lineage>
</organism>
<evidence type="ECO:0000313" key="3">
    <source>
        <dbReference type="Proteomes" id="UP000887013"/>
    </source>
</evidence>
<keyword evidence="3" id="KW-1185">Reference proteome</keyword>
<accession>A0A8X6NPG3</accession>
<dbReference type="Proteomes" id="UP000887013">
    <property type="component" value="Unassembled WGS sequence"/>
</dbReference>
<reference evidence="2" key="1">
    <citation type="submission" date="2020-08" db="EMBL/GenBank/DDBJ databases">
        <title>Multicomponent nature underlies the extraordinary mechanical properties of spider dragline silk.</title>
        <authorList>
            <person name="Kono N."/>
            <person name="Nakamura H."/>
            <person name="Mori M."/>
            <person name="Yoshida Y."/>
            <person name="Ohtoshi R."/>
            <person name="Malay A.D."/>
            <person name="Moran D.A.P."/>
            <person name="Tomita M."/>
            <person name="Numata K."/>
            <person name="Arakawa K."/>
        </authorList>
    </citation>
    <scope>NUCLEOTIDE SEQUENCE</scope>
</reference>
<sequence length="70" mass="7662">MSLPGTRMSTGLEDLPVFWKNGQGLNKLPSLFIGSQTEESRAVKPKRRSMQHEEEATGDVGPTRDGEMGS</sequence>
<dbReference type="AlphaFoldDB" id="A0A8X6NPG3"/>
<evidence type="ECO:0000313" key="2">
    <source>
        <dbReference type="EMBL" id="GFT25616.1"/>
    </source>
</evidence>
<evidence type="ECO:0000256" key="1">
    <source>
        <dbReference type="SAM" id="MobiDB-lite"/>
    </source>
</evidence>
<name>A0A8X6NPG3_NEPPI</name>
<protein>
    <submittedName>
        <fullName evidence="2">Uncharacterized protein</fullName>
    </submittedName>
</protein>
<feature type="region of interest" description="Disordered" evidence="1">
    <location>
        <begin position="32"/>
        <end position="70"/>
    </location>
</feature>
<proteinExistence type="predicted"/>
<dbReference type="EMBL" id="BMAW01060319">
    <property type="protein sequence ID" value="GFT25616.1"/>
    <property type="molecule type" value="Genomic_DNA"/>
</dbReference>
<gene>
    <name evidence="2" type="ORF">NPIL_167131</name>
</gene>
<comment type="caution">
    <text evidence="2">The sequence shown here is derived from an EMBL/GenBank/DDBJ whole genome shotgun (WGS) entry which is preliminary data.</text>
</comment>